<proteinExistence type="inferred from homology"/>
<dbReference type="SUPFAM" id="SSF161098">
    <property type="entry name" value="MetI-like"/>
    <property type="match status" value="1"/>
</dbReference>
<dbReference type="PROSITE" id="PS50928">
    <property type="entry name" value="ABC_TM1"/>
    <property type="match status" value="1"/>
</dbReference>
<keyword evidence="3" id="KW-1003">Cell membrane</keyword>
<dbReference type="Gene3D" id="1.10.3720.10">
    <property type="entry name" value="MetI-like"/>
    <property type="match status" value="1"/>
</dbReference>
<comment type="subcellular location">
    <subcellularLocation>
        <location evidence="1 7">Cell membrane</location>
        <topology evidence="1 7">Multi-pass membrane protein</topology>
    </subcellularLocation>
</comment>
<dbReference type="PANTHER" id="PTHR30151">
    <property type="entry name" value="ALKANE SULFONATE ABC TRANSPORTER-RELATED, MEMBRANE SUBUNIT"/>
    <property type="match status" value="1"/>
</dbReference>
<feature type="transmembrane region" description="Helical" evidence="7">
    <location>
        <begin position="219"/>
        <end position="239"/>
    </location>
</feature>
<organism evidence="9 10">
    <name type="scientific">Dactylosporangium sucinum</name>
    <dbReference type="NCBI Taxonomy" id="1424081"/>
    <lineage>
        <taxon>Bacteria</taxon>
        <taxon>Bacillati</taxon>
        <taxon>Actinomycetota</taxon>
        <taxon>Actinomycetes</taxon>
        <taxon>Micromonosporales</taxon>
        <taxon>Micromonosporaceae</taxon>
        <taxon>Dactylosporangium</taxon>
    </lineage>
</organism>
<evidence type="ECO:0000256" key="4">
    <source>
        <dbReference type="ARBA" id="ARBA00022692"/>
    </source>
</evidence>
<evidence type="ECO:0000256" key="5">
    <source>
        <dbReference type="ARBA" id="ARBA00022989"/>
    </source>
</evidence>
<evidence type="ECO:0000313" key="10">
    <source>
        <dbReference type="Proteomes" id="UP000642070"/>
    </source>
</evidence>
<evidence type="ECO:0000259" key="8">
    <source>
        <dbReference type="PROSITE" id="PS50928"/>
    </source>
</evidence>
<dbReference type="PANTHER" id="PTHR30151:SF0">
    <property type="entry name" value="ABC TRANSPORTER PERMEASE PROTEIN MJ0413-RELATED"/>
    <property type="match status" value="1"/>
</dbReference>
<gene>
    <name evidence="9" type="primary">ssuC</name>
    <name evidence="9" type="ORF">GCM10007977_012580</name>
</gene>
<dbReference type="AlphaFoldDB" id="A0A917T7Q9"/>
<feature type="transmembrane region" description="Helical" evidence="7">
    <location>
        <begin position="64"/>
        <end position="85"/>
    </location>
</feature>
<evidence type="ECO:0000313" key="9">
    <source>
        <dbReference type="EMBL" id="GGM12873.1"/>
    </source>
</evidence>
<evidence type="ECO:0000256" key="3">
    <source>
        <dbReference type="ARBA" id="ARBA00022475"/>
    </source>
</evidence>
<dbReference type="GO" id="GO:0055085">
    <property type="term" value="P:transmembrane transport"/>
    <property type="evidence" value="ECO:0007669"/>
    <property type="project" value="InterPro"/>
</dbReference>
<comment type="similarity">
    <text evidence="7">Belongs to the binding-protein-dependent transport system permease family.</text>
</comment>
<feature type="transmembrane region" description="Helical" evidence="7">
    <location>
        <begin position="182"/>
        <end position="207"/>
    </location>
</feature>
<evidence type="ECO:0000256" key="1">
    <source>
        <dbReference type="ARBA" id="ARBA00004651"/>
    </source>
</evidence>
<feature type="domain" description="ABC transmembrane type-1" evidence="8">
    <location>
        <begin position="56"/>
        <end position="240"/>
    </location>
</feature>
<dbReference type="InterPro" id="IPR000515">
    <property type="entry name" value="MetI-like"/>
</dbReference>
<sequence>MNASMRAVKILLLPLLLLAGWWVSSAGSTDFYRPPLREILAVFPETWIGPRIVDDVLPSLARLAVGYLVALVAGVGLGVVIGQHARVRATVEPVLEFVRAIPPPVLVPILILVAGIGDLMKVLVIVSGCLWPVLLNTVEGVRAVDGVLSDTCQTYRIRGSRRLTHLVLRSASPQIVTGARQALSIGIILMVISEMFAAQSGLGFTVVQFQRGFQVPEMYSGVLLLGLIGVLLALLFRVFERWSLAWYHGQRAAEREW</sequence>
<reference evidence="9" key="2">
    <citation type="submission" date="2020-09" db="EMBL/GenBank/DDBJ databases">
        <authorList>
            <person name="Sun Q."/>
            <person name="Ohkuma M."/>
        </authorList>
    </citation>
    <scope>NUCLEOTIDE SEQUENCE</scope>
    <source>
        <strain evidence="9">JCM 19831</strain>
    </source>
</reference>
<dbReference type="InterPro" id="IPR035906">
    <property type="entry name" value="MetI-like_sf"/>
</dbReference>
<evidence type="ECO:0000256" key="2">
    <source>
        <dbReference type="ARBA" id="ARBA00022448"/>
    </source>
</evidence>
<feature type="transmembrane region" description="Helical" evidence="7">
    <location>
        <begin position="105"/>
        <end position="134"/>
    </location>
</feature>
<comment type="caution">
    <text evidence="9">The sequence shown here is derived from an EMBL/GenBank/DDBJ whole genome shotgun (WGS) entry which is preliminary data.</text>
</comment>
<name>A0A917T7Q9_9ACTN</name>
<dbReference type="EMBL" id="BMPI01000005">
    <property type="protein sequence ID" value="GGM12873.1"/>
    <property type="molecule type" value="Genomic_DNA"/>
</dbReference>
<keyword evidence="2 7" id="KW-0813">Transport</keyword>
<protein>
    <submittedName>
        <fullName evidence="9">ABC transporter permease</fullName>
    </submittedName>
</protein>
<accession>A0A917T7Q9</accession>
<keyword evidence="5 7" id="KW-1133">Transmembrane helix</keyword>
<dbReference type="Proteomes" id="UP000642070">
    <property type="component" value="Unassembled WGS sequence"/>
</dbReference>
<keyword evidence="10" id="KW-1185">Reference proteome</keyword>
<reference evidence="9" key="1">
    <citation type="journal article" date="2014" name="Int. J. Syst. Evol. Microbiol.">
        <title>Complete genome sequence of Corynebacterium casei LMG S-19264T (=DSM 44701T), isolated from a smear-ripened cheese.</title>
        <authorList>
            <consortium name="US DOE Joint Genome Institute (JGI-PGF)"/>
            <person name="Walter F."/>
            <person name="Albersmeier A."/>
            <person name="Kalinowski J."/>
            <person name="Ruckert C."/>
        </authorList>
    </citation>
    <scope>NUCLEOTIDE SEQUENCE</scope>
    <source>
        <strain evidence="9">JCM 19831</strain>
    </source>
</reference>
<dbReference type="Pfam" id="PF00528">
    <property type="entry name" value="BPD_transp_1"/>
    <property type="match status" value="1"/>
</dbReference>
<evidence type="ECO:0000256" key="6">
    <source>
        <dbReference type="ARBA" id="ARBA00023136"/>
    </source>
</evidence>
<dbReference type="GO" id="GO:0005886">
    <property type="term" value="C:plasma membrane"/>
    <property type="evidence" value="ECO:0007669"/>
    <property type="project" value="UniProtKB-SubCell"/>
</dbReference>
<keyword evidence="6 7" id="KW-0472">Membrane</keyword>
<keyword evidence="4 7" id="KW-0812">Transmembrane</keyword>
<evidence type="ECO:0000256" key="7">
    <source>
        <dbReference type="RuleBase" id="RU363032"/>
    </source>
</evidence>